<evidence type="ECO:0000313" key="4">
    <source>
        <dbReference type="EMBL" id="QDT11396.1"/>
    </source>
</evidence>
<dbReference type="GO" id="GO:0033712">
    <property type="term" value="F:1,5-anhydro-D-fructose reductase (1,5-anhydro-D-mannitol-forming) activity"/>
    <property type="evidence" value="ECO:0007669"/>
    <property type="project" value="UniProtKB-EC"/>
</dbReference>
<organism evidence="4 5">
    <name type="scientific">Stieleria marina</name>
    <dbReference type="NCBI Taxonomy" id="1930275"/>
    <lineage>
        <taxon>Bacteria</taxon>
        <taxon>Pseudomonadati</taxon>
        <taxon>Planctomycetota</taxon>
        <taxon>Planctomycetia</taxon>
        <taxon>Pirellulales</taxon>
        <taxon>Pirellulaceae</taxon>
        <taxon>Stieleria</taxon>
    </lineage>
</organism>
<dbReference type="InterPro" id="IPR000683">
    <property type="entry name" value="Gfo/Idh/MocA-like_OxRdtase_N"/>
</dbReference>
<feature type="domain" description="GFO/IDH/MocA-like oxidoreductase" evidence="3">
    <location>
        <begin position="135"/>
        <end position="281"/>
    </location>
</feature>
<evidence type="ECO:0000256" key="1">
    <source>
        <dbReference type="ARBA" id="ARBA00023002"/>
    </source>
</evidence>
<keyword evidence="5" id="KW-1185">Reference proteome</keyword>
<dbReference type="SUPFAM" id="SSF55347">
    <property type="entry name" value="Glyceraldehyde-3-phosphate dehydrogenase-like, C-terminal domain"/>
    <property type="match status" value="1"/>
</dbReference>
<dbReference type="EMBL" id="CP036526">
    <property type="protein sequence ID" value="QDT11396.1"/>
    <property type="molecule type" value="Genomic_DNA"/>
</dbReference>
<dbReference type="RefSeq" id="WP_145419234.1">
    <property type="nucleotide sequence ID" value="NZ_CP036526.1"/>
</dbReference>
<dbReference type="EC" id="1.1.1.292" evidence="4"/>
<gene>
    <name evidence="4" type="primary">afr_4</name>
    <name evidence="4" type="ORF">K239x_33920</name>
</gene>
<dbReference type="SUPFAM" id="SSF51735">
    <property type="entry name" value="NAD(P)-binding Rossmann-fold domains"/>
    <property type="match status" value="1"/>
</dbReference>
<protein>
    <submittedName>
        <fullName evidence="4">1,5-anhydro-D-fructose reductase</fullName>
        <ecNumber evidence="4">1.1.1.292</ecNumber>
    </submittedName>
</protein>
<dbReference type="GO" id="GO:0000166">
    <property type="term" value="F:nucleotide binding"/>
    <property type="evidence" value="ECO:0007669"/>
    <property type="project" value="InterPro"/>
</dbReference>
<reference evidence="4 5" key="1">
    <citation type="submission" date="2019-02" db="EMBL/GenBank/DDBJ databases">
        <title>Deep-cultivation of Planctomycetes and their phenomic and genomic characterization uncovers novel biology.</title>
        <authorList>
            <person name="Wiegand S."/>
            <person name="Jogler M."/>
            <person name="Boedeker C."/>
            <person name="Pinto D."/>
            <person name="Vollmers J."/>
            <person name="Rivas-Marin E."/>
            <person name="Kohn T."/>
            <person name="Peeters S.H."/>
            <person name="Heuer A."/>
            <person name="Rast P."/>
            <person name="Oberbeckmann S."/>
            <person name="Bunk B."/>
            <person name="Jeske O."/>
            <person name="Meyerdierks A."/>
            <person name="Storesund J.E."/>
            <person name="Kallscheuer N."/>
            <person name="Luecker S."/>
            <person name="Lage O.M."/>
            <person name="Pohl T."/>
            <person name="Merkel B.J."/>
            <person name="Hornburger P."/>
            <person name="Mueller R.-W."/>
            <person name="Bruemmer F."/>
            <person name="Labrenz M."/>
            <person name="Spormann A.M."/>
            <person name="Op den Camp H."/>
            <person name="Overmann J."/>
            <person name="Amann R."/>
            <person name="Jetten M.S.M."/>
            <person name="Mascher T."/>
            <person name="Medema M.H."/>
            <person name="Devos D.P."/>
            <person name="Kaster A.-K."/>
            <person name="Ovreas L."/>
            <person name="Rohde M."/>
            <person name="Galperin M.Y."/>
            <person name="Jogler C."/>
        </authorList>
    </citation>
    <scope>NUCLEOTIDE SEQUENCE [LARGE SCALE GENOMIC DNA]</scope>
    <source>
        <strain evidence="4 5">K23_9</strain>
    </source>
</reference>
<dbReference type="PANTHER" id="PTHR43818">
    <property type="entry name" value="BCDNA.GH03377"/>
    <property type="match status" value="1"/>
</dbReference>
<evidence type="ECO:0000313" key="5">
    <source>
        <dbReference type="Proteomes" id="UP000319817"/>
    </source>
</evidence>
<evidence type="ECO:0000259" key="3">
    <source>
        <dbReference type="Pfam" id="PF22725"/>
    </source>
</evidence>
<dbReference type="OrthoDB" id="9815825at2"/>
<dbReference type="InterPro" id="IPR050463">
    <property type="entry name" value="Gfo/Idh/MocA_oxidrdct_glycsds"/>
</dbReference>
<evidence type="ECO:0000259" key="2">
    <source>
        <dbReference type="Pfam" id="PF01408"/>
    </source>
</evidence>
<keyword evidence="1 4" id="KW-0560">Oxidoreductase</keyword>
<dbReference type="Pfam" id="PF22725">
    <property type="entry name" value="GFO_IDH_MocA_C3"/>
    <property type="match status" value="1"/>
</dbReference>
<dbReference type="Pfam" id="PF01408">
    <property type="entry name" value="GFO_IDH_MocA"/>
    <property type="match status" value="1"/>
</dbReference>
<dbReference type="PANTHER" id="PTHR43818:SF11">
    <property type="entry name" value="BCDNA.GH03377"/>
    <property type="match status" value="1"/>
</dbReference>
<dbReference type="AlphaFoldDB" id="A0A517NWB7"/>
<accession>A0A517NWB7</accession>
<name>A0A517NWB7_9BACT</name>
<feature type="domain" description="Gfo/Idh/MocA-like oxidoreductase N-terminal" evidence="2">
    <location>
        <begin position="9"/>
        <end position="125"/>
    </location>
</feature>
<dbReference type="Proteomes" id="UP000319817">
    <property type="component" value="Chromosome"/>
</dbReference>
<dbReference type="InterPro" id="IPR036291">
    <property type="entry name" value="NAD(P)-bd_dom_sf"/>
</dbReference>
<dbReference type="InterPro" id="IPR055170">
    <property type="entry name" value="GFO_IDH_MocA-like_dom"/>
</dbReference>
<dbReference type="Gene3D" id="3.40.50.720">
    <property type="entry name" value="NAD(P)-binding Rossmann-like Domain"/>
    <property type="match status" value="1"/>
</dbReference>
<dbReference type="Gene3D" id="3.30.360.10">
    <property type="entry name" value="Dihydrodipicolinate Reductase, domain 2"/>
    <property type="match status" value="1"/>
</dbReference>
<sequence length="384" mass="41580">MTQHRTLTAVVVGTGFIGPVHVEALRRAGIHVAGILGSSKEKSQRSADALGVATGYGSLDDVLADGAVDAVHLTSPNRYHFEQAAAVLRSGKHVLCEKPLAMNSRETSELVQLSEASSCVAGVAYNIRFYPLCHEAADRVASKDFGTTLHVTGSYVQDWLLKETDFNWRVMAKDGGELRAVADIGTHWLDLVQFITGQKVVSVCADLQTVYPVRKKPVGETTTFSGGDQGDTQDVAIATEDAGSILLQFSDGARGSLHVSQTTAGRKNCLRFEIAGSKQTIAMNTEQPNSLWIGHRDRANETLIRDPALMTGSAASIASYPGGHAEGFPDTFKQLFRSFYGYIAAGDFGAPRPFPTFQDGHREVLLCEAILESHRQRKWIDVSE</sequence>
<proteinExistence type="predicted"/>